<dbReference type="InterPro" id="IPR034660">
    <property type="entry name" value="DinB/YfiT-like"/>
</dbReference>
<dbReference type="PANTHER" id="PTHR40658:SF4">
    <property type="entry name" value="HYPOTHETICAL CYTOSOLIC PROTEIN"/>
    <property type="match status" value="1"/>
</dbReference>
<dbReference type="Pfam" id="PF08020">
    <property type="entry name" value="DUF1706"/>
    <property type="match status" value="1"/>
</dbReference>
<dbReference type="EMBL" id="FOSJ01000033">
    <property type="protein sequence ID" value="SFK43109.1"/>
    <property type="molecule type" value="Genomic_DNA"/>
</dbReference>
<dbReference type="OrthoDB" id="9786621at2"/>
<keyword evidence="2" id="KW-1185">Reference proteome</keyword>
<dbReference type="PIRSF" id="PIRSF031551">
    <property type="entry name" value="DUF1706"/>
    <property type="match status" value="1"/>
</dbReference>
<reference evidence="2" key="1">
    <citation type="submission" date="2016-10" db="EMBL/GenBank/DDBJ databases">
        <authorList>
            <person name="Varghese N."/>
            <person name="Submissions S."/>
        </authorList>
    </citation>
    <scope>NUCLEOTIDE SEQUENCE [LARGE SCALE GENOMIC DNA]</scope>
    <source>
        <strain evidence="2">DSM 16108</strain>
    </source>
</reference>
<proteinExistence type="predicted"/>
<dbReference type="Proteomes" id="UP000199589">
    <property type="component" value="Unassembled WGS sequence"/>
</dbReference>
<dbReference type="PANTHER" id="PTHR40658">
    <property type="match status" value="1"/>
</dbReference>
<sequence length="169" mass="20208">MSRPQTKTELIEAAEKEFNMLFSLIESIPEEKRMESFPFEDRDKNIRDVLMHLYKWHLMMLKWYEVGMQGGIPAMPAEGYSWKELPVLNQKIWKSVQSVSLLESEEKLIDSHERVMQLIQEHTNEEMFTKKYYKWTKTTSLGSYFISNTSSHYIWGQKKIKKFKKSIND</sequence>
<dbReference type="Gene3D" id="1.20.120.450">
    <property type="entry name" value="dinb family like domain"/>
    <property type="match status" value="1"/>
</dbReference>
<dbReference type="AlphaFoldDB" id="A0A1I3ZHR4"/>
<protein>
    <recommendedName>
        <fullName evidence="3">ClbS/DfsB family four-helix bundle protein</fullName>
    </recommendedName>
</protein>
<dbReference type="RefSeq" id="WP_087057710.1">
    <property type="nucleotide sequence ID" value="NZ_FOSJ01000033.1"/>
</dbReference>
<evidence type="ECO:0000313" key="2">
    <source>
        <dbReference type="Proteomes" id="UP000199589"/>
    </source>
</evidence>
<dbReference type="InterPro" id="IPR012550">
    <property type="entry name" value="DUF1706"/>
</dbReference>
<evidence type="ECO:0008006" key="3">
    <source>
        <dbReference type="Google" id="ProtNLM"/>
    </source>
</evidence>
<name>A0A1I3ZHR4_9LACT</name>
<accession>A0A1I3ZHR4</accession>
<organism evidence="1 2">
    <name type="scientific">Marinilactibacillus piezotolerans</name>
    <dbReference type="NCBI Taxonomy" id="258723"/>
    <lineage>
        <taxon>Bacteria</taxon>
        <taxon>Bacillati</taxon>
        <taxon>Bacillota</taxon>
        <taxon>Bacilli</taxon>
        <taxon>Lactobacillales</taxon>
        <taxon>Carnobacteriaceae</taxon>
        <taxon>Marinilactibacillus</taxon>
    </lineage>
</organism>
<dbReference type="GeneID" id="96911735"/>
<evidence type="ECO:0000313" key="1">
    <source>
        <dbReference type="EMBL" id="SFK43109.1"/>
    </source>
</evidence>
<gene>
    <name evidence="1" type="ORF">SAMN04488569_103324</name>
</gene>